<accession>A0A061EA71</accession>
<dbReference type="STRING" id="3641.A0A061EA71"/>
<dbReference type="GO" id="GO:0005634">
    <property type="term" value="C:nucleus"/>
    <property type="evidence" value="ECO:0000318"/>
    <property type="project" value="GO_Central"/>
</dbReference>
<keyword evidence="8" id="KW-0804">Transcription</keyword>
<keyword evidence="7 11" id="KW-0371">Homeobox</keyword>
<feature type="domain" description="ZF-HD dimerization-type" evidence="10">
    <location>
        <begin position="6"/>
        <end position="51"/>
    </location>
</feature>
<dbReference type="InterPro" id="IPR006455">
    <property type="entry name" value="Homeodomain_ZF_HD"/>
</dbReference>
<dbReference type="NCBIfam" id="TIGR01565">
    <property type="entry name" value="homeo_ZF_HD"/>
    <property type="match status" value="1"/>
</dbReference>
<dbReference type="PANTHER" id="PTHR31948:SF144">
    <property type="entry name" value="ZINC-FINGER HOMEODOMAIN PROTEIN 10-LIKE"/>
    <property type="match status" value="1"/>
</dbReference>
<dbReference type="PANTHER" id="PTHR31948">
    <property type="entry name" value="ZINC-FINGER HOMEODOMAIN PROTEIN 2"/>
    <property type="match status" value="1"/>
</dbReference>
<keyword evidence="3" id="KW-0863">Zinc-finger</keyword>
<dbReference type="GO" id="GO:0008270">
    <property type="term" value="F:zinc ion binding"/>
    <property type="evidence" value="ECO:0007669"/>
    <property type="project" value="UniProtKB-KW"/>
</dbReference>
<evidence type="ECO:0000256" key="2">
    <source>
        <dbReference type="ARBA" id="ARBA00022723"/>
    </source>
</evidence>
<evidence type="ECO:0000256" key="9">
    <source>
        <dbReference type="ARBA" id="ARBA00023242"/>
    </source>
</evidence>
<keyword evidence="6 11" id="KW-0238">DNA-binding</keyword>
<dbReference type="SUPFAM" id="SSF46689">
    <property type="entry name" value="Homeodomain-like"/>
    <property type="match status" value="1"/>
</dbReference>
<evidence type="ECO:0000313" key="11">
    <source>
        <dbReference type="EMBL" id="EOY01272.1"/>
    </source>
</evidence>
<comment type="subcellular location">
    <subcellularLocation>
        <location evidence="1">Nucleus</location>
    </subcellularLocation>
</comment>
<dbReference type="OMA" id="MQSSCVY"/>
<dbReference type="GO" id="GO:0000976">
    <property type="term" value="F:transcription cis-regulatory region binding"/>
    <property type="evidence" value="ECO:0000318"/>
    <property type="project" value="GO_Central"/>
</dbReference>
<evidence type="ECO:0000256" key="7">
    <source>
        <dbReference type="ARBA" id="ARBA00023155"/>
    </source>
</evidence>
<dbReference type="PROSITE" id="PS51523">
    <property type="entry name" value="ZF_HD_DIMER"/>
    <property type="match status" value="1"/>
</dbReference>
<keyword evidence="2" id="KW-0479">Metal-binding</keyword>
<keyword evidence="12" id="KW-1185">Reference proteome</keyword>
<evidence type="ECO:0000256" key="6">
    <source>
        <dbReference type="ARBA" id="ARBA00023125"/>
    </source>
</evidence>
<dbReference type="GO" id="GO:0006355">
    <property type="term" value="P:regulation of DNA-templated transcription"/>
    <property type="evidence" value="ECO:0000318"/>
    <property type="project" value="GO_Central"/>
</dbReference>
<dbReference type="HOGENOM" id="CLU_039237_2_2_1"/>
<proteinExistence type="predicted"/>
<dbReference type="EMBL" id="CM001880">
    <property type="protein sequence ID" value="EOY01272.1"/>
    <property type="molecule type" value="Genomic_DNA"/>
</dbReference>
<dbReference type="NCBIfam" id="TIGR01566">
    <property type="entry name" value="ZF_HD_prot_N"/>
    <property type="match status" value="1"/>
</dbReference>
<keyword evidence="4" id="KW-0862">Zinc</keyword>
<sequence length="183" mass="21064">MEKETYRDCQRNHACYLGGYAIDGCSEFIPSNNKESHCKACGCHRNYHRKVPFIYSKEYPEIGHRSGKSFWSLREAKRIARQHRVLPAPSPQVLVLKQQNSNRKFKQRKSKFTGGQREAMRALAESLGWTMRNKGRQTEINRFCGRIGVSRLHFKTWLNNNKKLYFKGTASMSGANSSSSKAV</sequence>
<dbReference type="Pfam" id="PF04770">
    <property type="entry name" value="ZF-HD_dimer"/>
    <property type="match status" value="1"/>
</dbReference>
<evidence type="ECO:0000259" key="10">
    <source>
        <dbReference type="PROSITE" id="PS51523"/>
    </source>
</evidence>
<dbReference type="Gramene" id="EOY01272">
    <property type="protein sequence ID" value="EOY01272"/>
    <property type="gene ID" value="TCM_011217"/>
</dbReference>
<dbReference type="AlphaFoldDB" id="A0A061EA71"/>
<dbReference type="GO" id="GO:0003700">
    <property type="term" value="F:DNA-binding transcription factor activity"/>
    <property type="evidence" value="ECO:0000318"/>
    <property type="project" value="GO_Central"/>
</dbReference>
<dbReference type="InterPro" id="IPR006456">
    <property type="entry name" value="ZF_HD_homeobox_Cys/His_dimer"/>
</dbReference>
<dbReference type="Gene3D" id="1.10.10.60">
    <property type="entry name" value="Homeodomain-like"/>
    <property type="match status" value="1"/>
</dbReference>
<evidence type="ECO:0000256" key="1">
    <source>
        <dbReference type="ARBA" id="ARBA00004123"/>
    </source>
</evidence>
<evidence type="ECO:0000313" key="12">
    <source>
        <dbReference type="Proteomes" id="UP000026915"/>
    </source>
</evidence>
<organism evidence="11 12">
    <name type="scientific">Theobroma cacao</name>
    <name type="common">Cacao</name>
    <name type="synonym">Cocoa</name>
    <dbReference type="NCBI Taxonomy" id="3641"/>
    <lineage>
        <taxon>Eukaryota</taxon>
        <taxon>Viridiplantae</taxon>
        <taxon>Streptophyta</taxon>
        <taxon>Embryophyta</taxon>
        <taxon>Tracheophyta</taxon>
        <taxon>Spermatophyta</taxon>
        <taxon>Magnoliopsida</taxon>
        <taxon>eudicotyledons</taxon>
        <taxon>Gunneridae</taxon>
        <taxon>Pentapetalae</taxon>
        <taxon>rosids</taxon>
        <taxon>malvids</taxon>
        <taxon>Malvales</taxon>
        <taxon>Malvaceae</taxon>
        <taxon>Byttnerioideae</taxon>
        <taxon>Theobroma</taxon>
    </lineage>
</organism>
<dbReference type="InterPro" id="IPR009057">
    <property type="entry name" value="Homeodomain-like_sf"/>
</dbReference>
<keyword evidence="9" id="KW-0539">Nucleus</keyword>
<evidence type="ECO:0000256" key="5">
    <source>
        <dbReference type="ARBA" id="ARBA00023015"/>
    </source>
</evidence>
<protein>
    <submittedName>
        <fullName evidence="11">Homeobox protein 32, putative</fullName>
    </submittedName>
</protein>
<gene>
    <name evidence="11" type="ORF">TCM_011217</name>
</gene>
<evidence type="ECO:0000256" key="4">
    <source>
        <dbReference type="ARBA" id="ARBA00022833"/>
    </source>
</evidence>
<dbReference type="eggNOG" id="ENOG502SVBY">
    <property type="taxonomic scope" value="Eukaryota"/>
</dbReference>
<dbReference type="Proteomes" id="UP000026915">
    <property type="component" value="Chromosome 2"/>
</dbReference>
<keyword evidence="5" id="KW-0805">Transcription regulation</keyword>
<evidence type="ECO:0000256" key="8">
    <source>
        <dbReference type="ARBA" id="ARBA00023163"/>
    </source>
</evidence>
<name>A0A061EA71_THECC</name>
<evidence type="ECO:0000256" key="3">
    <source>
        <dbReference type="ARBA" id="ARBA00022771"/>
    </source>
</evidence>
<dbReference type="InParanoid" id="A0A061EA71"/>
<reference evidence="11 12" key="1">
    <citation type="journal article" date="2013" name="Genome Biol.">
        <title>The genome sequence of the most widely cultivated cacao type and its use to identify candidate genes regulating pod color.</title>
        <authorList>
            <person name="Motamayor J.C."/>
            <person name="Mockaitis K."/>
            <person name="Schmutz J."/>
            <person name="Haiminen N."/>
            <person name="Iii D.L."/>
            <person name="Cornejo O."/>
            <person name="Findley S.D."/>
            <person name="Zheng P."/>
            <person name="Utro F."/>
            <person name="Royaert S."/>
            <person name="Saski C."/>
            <person name="Jenkins J."/>
            <person name="Podicheti R."/>
            <person name="Zhao M."/>
            <person name="Scheffler B.E."/>
            <person name="Stack J.C."/>
            <person name="Feltus F.A."/>
            <person name="Mustiga G.M."/>
            <person name="Amores F."/>
            <person name="Phillips W."/>
            <person name="Marelli J.P."/>
            <person name="May G.D."/>
            <person name="Shapiro H."/>
            <person name="Ma J."/>
            <person name="Bustamante C.D."/>
            <person name="Schnell R.J."/>
            <person name="Main D."/>
            <person name="Gilbert D."/>
            <person name="Parida L."/>
            <person name="Kuhn D.N."/>
        </authorList>
    </citation>
    <scope>NUCLEOTIDE SEQUENCE [LARGE SCALE GENOMIC DNA]</scope>
    <source>
        <strain evidence="12">cv. Matina 1-6</strain>
    </source>
</reference>